<dbReference type="InParanoid" id="C4VAW4"/>
<gene>
    <name evidence="1" type="ORF">NCER_101852</name>
</gene>
<reference evidence="1 2" key="1">
    <citation type="journal article" date="2009" name="PLoS Pathog.">
        <title>Genomic analyses of the microsporidian Nosema ceranae, an emergent pathogen of honey bees.</title>
        <authorList>
            <person name="Cornman R.S."/>
            <person name="Chen Y.P."/>
            <person name="Schatz M.C."/>
            <person name="Street C."/>
            <person name="Zhao Y."/>
            <person name="Desany B."/>
            <person name="Egholm M."/>
            <person name="Hutchison S."/>
            <person name="Pettis J.S."/>
            <person name="Lipkin W.I."/>
            <person name="Evans J.D."/>
        </authorList>
    </citation>
    <scope>NUCLEOTIDE SEQUENCE [LARGE SCALE GENOMIC DNA]</scope>
    <source>
        <strain evidence="1 2">BRL01</strain>
    </source>
</reference>
<evidence type="ECO:0000313" key="2">
    <source>
        <dbReference type="Proteomes" id="UP000009082"/>
    </source>
</evidence>
<evidence type="ECO:0000313" key="1">
    <source>
        <dbReference type="EMBL" id="EEQ81638.1"/>
    </source>
</evidence>
<dbReference type="EMBL" id="ACOL01000312">
    <property type="protein sequence ID" value="EEQ81638.1"/>
    <property type="molecule type" value="Genomic_DNA"/>
</dbReference>
<protein>
    <submittedName>
        <fullName evidence="1">Uncharacterized protein</fullName>
    </submittedName>
</protein>
<proteinExistence type="predicted"/>
<dbReference type="HOGENOM" id="CLU_044348_9_1_1"/>
<sequence>MRRNFFQETILPIIGTDINCSINFLKSKGLTKRSMCFVYYSRDIYRLACSKIKDKFVWKCGNKQCLKFRTTLSIRNNSFFEKTRIDLQMRVYSIYLWSINTSHKNIGVLARLGHNMVADMCRSFRNACVEFFTRNPIFLSGPGIICQIDERSFFHKQKYHGGTNARTSSLGFCDG</sequence>
<comment type="caution">
    <text evidence="1">The sequence shown here is derived from an EMBL/GenBank/DDBJ whole genome shotgun (WGS) entry which is preliminary data.</text>
</comment>
<dbReference type="VEuPathDB" id="MicrosporidiaDB:NCER_101852"/>
<dbReference type="KEGG" id="nce:NCER_101852"/>
<name>C4VAW4_VAIC1</name>
<dbReference type="AlphaFoldDB" id="C4VAW4"/>
<dbReference type="Proteomes" id="UP000009082">
    <property type="component" value="Unassembled WGS sequence"/>
</dbReference>
<accession>C4VAW4</accession>
<organism evidence="1 2">
    <name type="scientific">Vairimorpha ceranae (strain BRL01)</name>
    <name type="common">Microsporidian parasite</name>
    <name type="synonym">Nosema ceranae</name>
    <dbReference type="NCBI Taxonomy" id="578460"/>
    <lineage>
        <taxon>Eukaryota</taxon>
        <taxon>Fungi</taxon>
        <taxon>Fungi incertae sedis</taxon>
        <taxon>Microsporidia</taxon>
        <taxon>Nosematidae</taxon>
        <taxon>Vairimorpha</taxon>
    </lineage>
</organism>